<feature type="domain" description="ATPase AAA-type core" evidence="1">
    <location>
        <begin position="24"/>
        <end position="308"/>
    </location>
</feature>
<organism evidence="2 3">
    <name type="scientific">Halomicronema hongdechloris C2206</name>
    <dbReference type="NCBI Taxonomy" id="1641165"/>
    <lineage>
        <taxon>Bacteria</taxon>
        <taxon>Bacillati</taxon>
        <taxon>Cyanobacteriota</taxon>
        <taxon>Cyanophyceae</taxon>
        <taxon>Nodosilineales</taxon>
        <taxon>Nodosilineaceae</taxon>
        <taxon>Halomicronema</taxon>
    </lineage>
</organism>
<dbReference type="OrthoDB" id="9801813at2"/>
<dbReference type="KEGG" id="hhg:XM38_026480"/>
<dbReference type="InterPro" id="IPR027417">
    <property type="entry name" value="P-loop_NTPase"/>
</dbReference>
<dbReference type="PANTHER" id="PTHR43581">
    <property type="entry name" value="ATP/GTP PHOSPHATASE"/>
    <property type="match status" value="1"/>
</dbReference>
<dbReference type="Gene3D" id="3.40.50.300">
    <property type="entry name" value="P-loop containing nucleotide triphosphate hydrolases"/>
    <property type="match status" value="1"/>
</dbReference>
<dbReference type="EC" id="3.6.1.-" evidence="2"/>
<dbReference type="EMBL" id="CP021983">
    <property type="protein sequence ID" value="ASC71694.1"/>
    <property type="molecule type" value="Genomic_DNA"/>
</dbReference>
<sequence length="358" mass="40812">MLSSFQIRNFRCFQELKFDSLSRINLIGGKNNTGKTTLLESLFLSLGPNNPELLIRLNAFRGIQQFRIQNSSLLEGPWKWLFRDARINSMIEIIERYTESEERRLTIAYSKFNQSILDIKGSAEDIPQALTTSEDIAGKEILLTYSIAEEVYKSRLFTGIKGELEIERAGGIPLQKGIFLSSRTRSPSEEAERFSKAEKENKQDFILRSLRFVEPRIKRLTLLLESGQPMIFSDIGIGELVPLNFMGEGLSRLLSILLAIIDASNGRVLIDEVENGLHYSVLEDAWKAIQQAAQDSNVQVFATTHSLECIRAAHRAFSNDEEYDFSYHRIDRKDGSLKAKTYDCETISTSIDMNFEMR</sequence>
<dbReference type="InterPro" id="IPR003959">
    <property type="entry name" value="ATPase_AAA_core"/>
</dbReference>
<dbReference type="SUPFAM" id="SSF52540">
    <property type="entry name" value="P-loop containing nucleoside triphosphate hydrolases"/>
    <property type="match status" value="1"/>
</dbReference>
<dbReference type="PANTHER" id="PTHR43581:SF4">
    <property type="entry name" value="ATP_GTP PHOSPHATASE"/>
    <property type="match status" value="1"/>
</dbReference>
<keyword evidence="3" id="KW-1185">Reference proteome</keyword>
<dbReference type="GO" id="GO:0005524">
    <property type="term" value="F:ATP binding"/>
    <property type="evidence" value="ECO:0007669"/>
    <property type="project" value="InterPro"/>
</dbReference>
<evidence type="ECO:0000259" key="1">
    <source>
        <dbReference type="Pfam" id="PF13304"/>
    </source>
</evidence>
<keyword evidence="2" id="KW-0378">Hydrolase</keyword>
<dbReference type="GO" id="GO:0016887">
    <property type="term" value="F:ATP hydrolysis activity"/>
    <property type="evidence" value="ECO:0007669"/>
    <property type="project" value="InterPro"/>
</dbReference>
<dbReference type="AlphaFoldDB" id="A0A1V8NHJ4"/>
<dbReference type="Proteomes" id="UP000191901">
    <property type="component" value="Chromosome"/>
</dbReference>
<dbReference type="Pfam" id="PF13304">
    <property type="entry name" value="AAA_21"/>
    <property type="match status" value="1"/>
</dbReference>
<evidence type="ECO:0000313" key="2">
    <source>
        <dbReference type="EMBL" id="ASC71694.1"/>
    </source>
</evidence>
<name>A0A1V8NHJ4_9CYAN</name>
<dbReference type="InterPro" id="IPR051396">
    <property type="entry name" value="Bact_Antivir_Def_Nuclease"/>
</dbReference>
<accession>A0A1V8NHJ4</accession>
<reference evidence="2 3" key="1">
    <citation type="journal article" date="2016" name="Biochim. Biophys. Acta">
        <title>Characterization of red-shifted phycobilisomes isolated from the chlorophyll f-containing cyanobacterium Halomicronema hongdechloris.</title>
        <authorList>
            <person name="Li Y."/>
            <person name="Lin Y."/>
            <person name="Garvey C.J."/>
            <person name="Birch D."/>
            <person name="Corkery R.W."/>
            <person name="Loughlin P.C."/>
            <person name="Scheer H."/>
            <person name="Willows R.D."/>
            <person name="Chen M."/>
        </authorList>
    </citation>
    <scope>NUCLEOTIDE SEQUENCE [LARGE SCALE GENOMIC DNA]</scope>
    <source>
        <strain evidence="2 3">C2206</strain>
    </source>
</reference>
<protein>
    <submittedName>
        <fullName evidence="2">ATP/GTP phosphatase</fullName>
        <ecNumber evidence="2">3.6.1.-</ecNumber>
    </submittedName>
</protein>
<proteinExistence type="predicted"/>
<evidence type="ECO:0000313" key="3">
    <source>
        <dbReference type="Proteomes" id="UP000191901"/>
    </source>
</evidence>
<gene>
    <name evidence="2" type="ORF">XM38_026480</name>
</gene>
<dbReference type="RefSeq" id="WP_080811516.1">
    <property type="nucleotide sequence ID" value="NZ_CP021983.2"/>
</dbReference>
<dbReference type="STRING" id="1641165.XM38_18220"/>